<feature type="domain" description="DUF1918" evidence="2">
    <location>
        <begin position="30"/>
        <end position="73"/>
    </location>
</feature>
<evidence type="ECO:0000256" key="1">
    <source>
        <dbReference type="SAM" id="SignalP"/>
    </source>
</evidence>
<organism evidence="3 4">
    <name type="scientific">Marinactinospora thermotolerans DSM 45154</name>
    <dbReference type="NCBI Taxonomy" id="1122192"/>
    <lineage>
        <taxon>Bacteria</taxon>
        <taxon>Bacillati</taxon>
        <taxon>Actinomycetota</taxon>
        <taxon>Actinomycetes</taxon>
        <taxon>Streptosporangiales</taxon>
        <taxon>Nocardiopsidaceae</taxon>
        <taxon>Marinactinospora</taxon>
    </lineage>
</organism>
<keyword evidence="1" id="KW-0732">Signal</keyword>
<feature type="chain" id="PRO_5012301197" description="DUF1918 domain-containing protein" evidence="1">
    <location>
        <begin position="29"/>
        <end position="103"/>
    </location>
</feature>
<dbReference type="Pfam" id="PF08940">
    <property type="entry name" value="DUF1918"/>
    <property type="match status" value="1"/>
</dbReference>
<dbReference type="SUPFAM" id="SSF50118">
    <property type="entry name" value="Cell growth inhibitor/plasmid maintenance toxic component"/>
    <property type="match status" value="1"/>
</dbReference>
<reference evidence="3 4" key="1">
    <citation type="submission" date="2017-02" db="EMBL/GenBank/DDBJ databases">
        <authorList>
            <person name="Peterson S.W."/>
        </authorList>
    </citation>
    <scope>NUCLEOTIDE SEQUENCE [LARGE SCALE GENOMIC DNA]</scope>
    <source>
        <strain evidence="3 4">DSM 45154</strain>
    </source>
</reference>
<accession>A0A1T4NDA8</accession>
<evidence type="ECO:0000313" key="3">
    <source>
        <dbReference type="EMBL" id="SJZ77331.1"/>
    </source>
</evidence>
<evidence type="ECO:0000313" key="4">
    <source>
        <dbReference type="Proteomes" id="UP000190637"/>
    </source>
</evidence>
<keyword evidence="4" id="KW-1185">Reference proteome</keyword>
<proteinExistence type="predicted"/>
<dbReference type="RefSeq" id="WP_144390004.1">
    <property type="nucleotide sequence ID" value="NZ_FUWS01000003.1"/>
</dbReference>
<dbReference type="InterPro" id="IPR015035">
    <property type="entry name" value="DUF1918"/>
</dbReference>
<dbReference type="EMBL" id="FUWS01000003">
    <property type="protein sequence ID" value="SJZ77331.1"/>
    <property type="molecule type" value="Genomic_DNA"/>
</dbReference>
<sequence>MGARLGRAVATTIGAAVLATAGAQPASAGDVGDTIHCASFLGGQTRSGEIVAVRGEGGAPPYLVEWEDGRETILTDDDNCIVRAAPPEQAPVQPAPAEEAATV</sequence>
<dbReference type="OrthoDB" id="4828144at2"/>
<dbReference type="STRING" id="1122192.SAMN02745673_01399"/>
<gene>
    <name evidence="3" type="ORF">SAMN02745673_01399</name>
</gene>
<feature type="signal peptide" evidence="1">
    <location>
        <begin position="1"/>
        <end position="28"/>
    </location>
</feature>
<protein>
    <recommendedName>
        <fullName evidence="2">DUF1918 domain-containing protein</fullName>
    </recommendedName>
</protein>
<dbReference type="Gene3D" id="2.30.30.440">
    <property type="entry name" value="Domain of unknown function DUF1918"/>
    <property type="match status" value="1"/>
</dbReference>
<dbReference type="AlphaFoldDB" id="A0A1T4NDA8"/>
<name>A0A1T4NDA8_9ACTN</name>
<dbReference type="Proteomes" id="UP000190637">
    <property type="component" value="Unassembled WGS sequence"/>
</dbReference>
<evidence type="ECO:0000259" key="2">
    <source>
        <dbReference type="Pfam" id="PF08940"/>
    </source>
</evidence>